<proteinExistence type="predicted"/>
<dbReference type="AlphaFoldDB" id="A0A371IHD9"/>
<reference evidence="2" key="1">
    <citation type="submission" date="2018-05" db="EMBL/GenBank/DDBJ databases">
        <title>Draft genome of Mucuna pruriens seed.</title>
        <authorList>
            <person name="Nnadi N.E."/>
            <person name="Vos R."/>
            <person name="Hasami M.H."/>
            <person name="Devisetty U.K."/>
            <person name="Aguiy J.C."/>
        </authorList>
    </citation>
    <scope>NUCLEOTIDE SEQUENCE [LARGE SCALE GENOMIC DNA]</scope>
    <source>
        <strain evidence="2">JCA_2017</strain>
    </source>
</reference>
<feature type="non-terminal residue" evidence="2">
    <location>
        <position position="1"/>
    </location>
</feature>
<dbReference type="EMBL" id="QJKJ01000067">
    <property type="protein sequence ID" value="RDY14482.1"/>
    <property type="molecule type" value="Genomic_DNA"/>
</dbReference>
<organism evidence="2 3">
    <name type="scientific">Mucuna pruriens</name>
    <name type="common">Velvet bean</name>
    <name type="synonym">Dolichos pruriens</name>
    <dbReference type="NCBI Taxonomy" id="157652"/>
    <lineage>
        <taxon>Eukaryota</taxon>
        <taxon>Viridiplantae</taxon>
        <taxon>Streptophyta</taxon>
        <taxon>Embryophyta</taxon>
        <taxon>Tracheophyta</taxon>
        <taxon>Spermatophyta</taxon>
        <taxon>Magnoliopsida</taxon>
        <taxon>eudicotyledons</taxon>
        <taxon>Gunneridae</taxon>
        <taxon>Pentapetalae</taxon>
        <taxon>rosids</taxon>
        <taxon>fabids</taxon>
        <taxon>Fabales</taxon>
        <taxon>Fabaceae</taxon>
        <taxon>Papilionoideae</taxon>
        <taxon>50 kb inversion clade</taxon>
        <taxon>NPAAA clade</taxon>
        <taxon>indigoferoid/millettioid clade</taxon>
        <taxon>Phaseoleae</taxon>
        <taxon>Mucuna</taxon>
    </lineage>
</organism>
<dbReference type="Pfam" id="PF07727">
    <property type="entry name" value="RVT_2"/>
    <property type="match status" value="1"/>
</dbReference>
<protein>
    <submittedName>
        <fullName evidence="2">Copia protein</fullName>
    </submittedName>
</protein>
<feature type="domain" description="Reverse transcriptase Ty1/copia-type" evidence="1">
    <location>
        <begin position="63"/>
        <end position="176"/>
    </location>
</feature>
<dbReference type="Proteomes" id="UP000257109">
    <property type="component" value="Unassembled WGS sequence"/>
</dbReference>
<dbReference type="SUPFAM" id="SSF56672">
    <property type="entry name" value="DNA/RNA polymerases"/>
    <property type="match status" value="1"/>
</dbReference>
<dbReference type="InterPro" id="IPR043502">
    <property type="entry name" value="DNA/RNA_pol_sf"/>
</dbReference>
<sequence>MRAKVRDEKLQIKMRTRQPPERFEDYTSIPNFEVIEEGDMMHLVLLAEIESMSFEQAIREPEWKVVMKEELRAIKKNRMWELVKPTREVAKYKVRLVAKEFLQKAGLDYNKVFAHVAKIETIRLVVATAIFRGWSLHQLDVKPAFLNKPPEEEVYVCQPPSFEVIGHENKVYKLKKLDFNKCIEYGVYVRATTGDLMFICLYVDDLLVTRSNTTYIDEFKRRIILKFEMTNLGLLSYFLGMEFVTTSEEVSYAELYSAQTPIDCGINSRPDIAYGVRLISSFMDHLRISHLLVAKRILRFVKGTLDYELLFSKHARSVYDEIYGYCDFDWCSDKSDRKNTTGYCSKKQSVVVLSSCEAEYIAPSIGVCQALWLKNLIVEMKIRGEEPMKILIDIKLAISLAKHHVANGRISNGKLELKYCSTNEQVTNILTKPLKVSTSKIDTSSREAVASRCPTLG</sequence>
<gene>
    <name evidence="2" type="primary">GIP</name>
    <name evidence="2" type="ORF">CR513_00439</name>
</gene>
<accession>A0A371IHD9</accession>
<comment type="caution">
    <text evidence="2">The sequence shown here is derived from an EMBL/GenBank/DDBJ whole genome shotgun (WGS) entry which is preliminary data.</text>
</comment>
<dbReference type="PANTHER" id="PTHR11439:SF483">
    <property type="entry name" value="PEPTIDE SYNTHASE GLIP-LIKE, PUTATIVE (AFU_ORTHOLOGUE AFUA_3G12920)-RELATED"/>
    <property type="match status" value="1"/>
</dbReference>
<dbReference type="OrthoDB" id="1688654at2759"/>
<evidence type="ECO:0000259" key="1">
    <source>
        <dbReference type="Pfam" id="PF07727"/>
    </source>
</evidence>
<dbReference type="CDD" id="cd09272">
    <property type="entry name" value="RNase_HI_RT_Ty1"/>
    <property type="match status" value="1"/>
</dbReference>
<dbReference type="PANTHER" id="PTHR11439">
    <property type="entry name" value="GAG-POL-RELATED RETROTRANSPOSON"/>
    <property type="match status" value="1"/>
</dbReference>
<dbReference type="STRING" id="157652.A0A371IHD9"/>
<dbReference type="InterPro" id="IPR013103">
    <property type="entry name" value="RVT_2"/>
</dbReference>
<name>A0A371IHD9_MUCPR</name>
<keyword evidence="3" id="KW-1185">Reference proteome</keyword>
<evidence type="ECO:0000313" key="2">
    <source>
        <dbReference type="EMBL" id="RDY14482.1"/>
    </source>
</evidence>
<evidence type="ECO:0000313" key="3">
    <source>
        <dbReference type="Proteomes" id="UP000257109"/>
    </source>
</evidence>